<gene>
    <name evidence="2" type="ORF">SODALDRAFT_361136</name>
</gene>
<dbReference type="RefSeq" id="XP_028465231.1">
    <property type="nucleotide sequence ID" value="XM_028614337.1"/>
</dbReference>
<organism evidence="2 3">
    <name type="scientific">Sodiomyces alkalinus (strain CBS 110278 / VKM F-3762 / F11)</name>
    <name type="common">Alkaliphilic filamentous fungus</name>
    <dbReference type="NCBI Taxonomy" id="1314773"/>
    <lineage>
        <taxon>Eukaryota</taxon>
        <taxon>Fungi</taxon>
        <taxon>Dikarya</taxon>
        <taxon>Ascomycota</taxon>
        <taxon>Pezizomycotina</taxon>
        <taxon>Sordariomycetes</taxon>
        <taxon>Hypocreomycetidae</taxon>
        <taxon>Glomerellales</taxon>
        <taxon>Plectosphaerellaceae</taxon>
        <taxon>Sodiomyces</taxon>
    </lineage>
</organism>
<feature type="transmembrane region" description="Helical" evidence="1">
    <location>
        <begin position="7"/>
        <end position="29"/>
    </location>
</feature>
<keyword evidence="3" id="KW-1185">Reference proteome</keyword>
<dbReference type="EMBL" id="ML119057">
    <property type="protein sequence ID" value="ROT37425.1"/>
    <property type="molecule type" value="Genomic_DNA"/>
</dbReference>
<keyword evidence="1" id="KW-0472">Membrane</keyword>
<reference evidence="2 3" key="1">
    <citation type="journal article" date="2018" name="Mol. Ecol.">
        <title>The obligate alkalophilic soda-lake fungus Sodiomyces alkalinus has shifted to a protein diet.</title>
        <authorList>
            <person name="Grum-Grzhimaylo A.A."/>
            <person name="Falkoski D.L."/>
            <person name="van den Heuvel J."/>
            <person name="Valero-Jimenez C.A."/>
            <person name="Min B."/>
            <person name="Choi I.G."/>
            <person name="Lipzen A."/>
            <person name="Daum C.G."/>
            <person name="Aanen D.K."/>
            <person name="Tsang A."/>
            <person name="Henrissat B."/>
            <person name="Bilanenko E.N."/>
            <person name="de Vries R.P."/>
            <person name="van Kan J.A.L."/>
            <person name="Grigoriev I.V."/>
            <person name="Debets A.J.M."/>
        </authorList>
    </citation>
    <scope>NUCLEOTIDE SEQUENCE [LARGE SCALE GENOMIC DNA]</scope>
    <source>
        <strain evidence="2 3">F11</strain>
    </source>
</reference>
<evidence type="ECO:0000256" key="1">
    <source>
        <dbReference type="SAM" id="Phobius"/>
    </source>
</evidence>
<protein>
    <submittedName>
        <fullName evidence="2">Uncharacterized protein</fullName>
    </submittedName>
</protein>
<dbReference type="Proteomes" id="UP000272025">
    <property type="component" value="Unassembled WGS sequence"/>
</dbReference>
<accession>A0A3N2PSE6</accession>
<sequence length="60" mass="6351">MSRRIYTCTYSVVCGATSTSLLILLGSTLESLDRLLLSASLALRIVATPLPPNTAVLCLP</sequence>
<evidence type="ECO:0000313" key="3">
    <source>
        <dbReference type="Proteomes" id="UP000272025"/>
    </source>
</evidence>
<dbReference type="AlphaFoldDB" id="A0A3N2PSE6"/>
<name>A0A3N2PSE6_SODAK</name>
<evidence type="ECO:0000313" key="2">
    <source>
        <dbReference type="EMBL" id="ROT37425.1"/>
    </source>
</evidence>
<proteinExistence type="predicted"/>
<keyword evidence="1" id="KW-0812">Transmembrane</keyword>
<dbReference type="GeneID" id="39582815"/>
<keyword evidence="1" id="KW-1133">Transmembrane helix</keyword>